<protein>
    <submittedName>
        <fullName evidence="1">Terminase endonuclease subunit</fullName>
    </submittedName>
</protein>
<proteinExistence type="predicted"/>
<keyword evidence="1" id="KW-0378">Hydrolase</keyword>
<sequence>MVSPLRKQRDALLKAKQTNYAVAHDATASLDSLHLRLIEFENDKKVLKGFVQIAQKVNHKREVLIPKYKPVADQYLAAGEKYQNPIFTDLIIWLFDVGDLETAVEWLFKAIELDLPTPENFKRSSWAIVCADFVLEWAERQLANGYSVEPYFSRVFEKIEKEWKVPEVVEAKWYKFAGYGLLLNEKGEPQPSQVADAERLELAKRFLEIAHEKHDKVGVKTKINQIEMRLNALSEGKNL</sequence>
<name>A0AAU6VI22_UNCXX</name>
<gene>
    <name evidence="1" type="ORF">MRM63_13680</name>
</gene>
<dbReference type="InterPro" id="IPR010270">
    <property type="entry name" value="Phage_P2_GpM"/>
</dbReference>
<dbReference type="GO" id="GO:0004519">
    <property type="term" value="F:endonuclease activity"/>
    <property type="evidence" value="ECO:0007669"/>
    <property type="project" value="UniProtKB-KW"/>
</dbReference>
<reference evidence="1" key="1">
    <citation type="submission" date="2022-03" db="EMBL/GenBank/DDBJ databases">
        <title>Sea Food Isolates.</title>
        <authorList>
            <person name="Li c."/>
        </authorList>
    </citation>
    <scope>NUCLEOTIDE SEQUENCE</scope>
    <source>
        <strain evidence="1">19MO03SA05</strain>
    </source>
</reference>
<evidence type="ECO:0000313" key="1">
    <source>
        <dbReference type="EMBL" id="XAG86237.1"/>
    </source>
</evidence>
<keyword evidence="1" id="KW-0255">Endonuclease</keyword>
<dbReference type="AlphaFoldDB" id="A0AAU6VI22"/>
<accession>A0AAU6VI22</accession>
<dbReference type="GO" id="GO:0003677">
    <property type="term" value="F:DNA binding"/>
    <property type="evidence" value="ECO:0007669"/>
    <property type="project" value="InterPro"/>
</dbReference>
<dbReference type="Pfam" id="PF05944">
    <property type="entry name" value="Phage_term_smal"/>
    <property type="match status" value="1"/>
</dbReference>
<keyword evidence="1" id="KW-0540">Nuclease</keyword>
<dbReference type="EMBL" id="CP095351">
    <property type="protein sequence ID" value="XAG86237.1"/>
    <property type="molecule type" value="Genomic_DNA"/>
</dbReference>
<organism evidence="1">
    <name type="scientific">bacterium 19MO03SA05</name>
    <dbReference type="NCBI Taxonomy" id="2920620"/>
    <lineage>
        <taxon>Bacteria</taxon>
    </lineage>
</organism>